<dbReference type="Gene3D" id="3.30.740.10">
    <property type="entry name" value="Protein Inhibitor Of Neuronal Nitric Oxide Synthase"/>
    <property type="match status" value="1"/>
</dbReference>
<dbReference type="PANTHER" id="PTHR11886">
    <property type="entry name" value="DYNEIN LIGHT CHAIN"/>
    <property type="match status" value="1"/>
</dbReference>
<comment type="function">
    <text evidence="10">Force generating protein of respiratory cilia. Produces force towards the minus ends of microtubules. Dynein has ATPase activity.</text>
</comment>
<sequence length="105" mass="11646">MAGRPIPSSLKKQMQKAIIKHTDMAGEMRTEVLDIITGSIDKFAGAEGVNFEQAARLIKDTLDKQHGAQWHCAIGKGFSFDVTAQNSTLMYCFYQGEFAILVFKC</sequence>
<dbReference type="EMBL" id="HBHN01001963">
    <property type="protein sequence ID" value="CAD9723664.1"/>
    <property type="molecule type" value="Transcribed_RNA"/>
</dbReference>
<keyword evidence="9" id="KW-0966">Cell projection</keyword>
<protein>
    <recommendedName>
        <fullName evidence="11">Dynein light chain</fullName>
    </recommendedName>
</protein>
<comment type="subunit">
    <text evidence="2">Consists of at least two heavy chains and a number of intermediate and light chains.</text>
</comment>
<accession>A0A7S2X566</accession>
<dbReference type="InterPro" id="IPR001372">
    <property type="entry name" value="Dynein_light_chain_typ-1/2"/>
</dbReference>
<dbReference type="FunFam" id="3.30.740.10:FF:000002">
    <property type="entry name" value="Dynein light chain"/>
    <property type="match status" value="1"/>
</dbReference>
<evidence type="ECO:0000256" key="9">
    <source>
        <dbReference type="ARBA" id="ARBA00023273"/>
    </source>
</evidence>
<keyword evidence="5 11" id="KW-0243">Dynein</keyword>
<dbReference type="GO" id="GO:0030286">
    <property type="term" value="C:dynein complex"/>
    <property type="evidence" value="ECO:0007669"/>
    <property type="project" value="UniProtKB-KW"/>
</dbReference>
<evidence type="ECO:0000256" key="8">
    <source>
        <dbReference type="ARBA" id="ARBA00023212"/>
    </source>
</evidence>
<evidence type="ECO:0000256" key="7">
    <source>
        <dbReference type="ARBA" id="ARBA00023175"/>
    </source>
</evidence>
<name>A0A7S2X566_PROMC</name>
<keyword evidence="4 11" id="KW-0493">Microtubule</keyword>
<dbReference type="Pfam" id="PF01221">
    <property type="entry name" value="Dynein_light"/>
    <property type="match status" value="1"/>
</dbReference>
<evidence type="ECO:0000256" key="11">
    <source>
        <dbReference type="RuleBase" id="RU365010"/>
    </source>
</evidence>
<proteinExistence type="inferred from homology"/>
<evidence type="ECO:0000256" key="1">
    <source>
        <dbReference type="ARBA" id="ARBA00004430"/>
    </source>
</evidence>
<comment type="similarity">
    <text evidence="11">Belongs to the dynein light chain family.</text>
</comment>
<evidence type="ECO:0000256" key="4">
    <source>
        <dbReference type="ARBA" id="ARBA00022701"/>
    </source>
</evidence>
<keyword evidence="6" id="KW-0969">Cilium</keyword>
<gene>
    <name evidence="12" type="ORF">PMIC02512_LOCUS679</name>
</gene>
<dbReference type="PANTHER" id="PTHR11886:SF2">
    <property type="entry name" value="DYNEIN AXONEMAL LIGHT CHAIN 4"/>
    <property type="match status" value="1"/>
</dbReference>
<dbReference type="GO" id="GO:0005930">
    <property type="term" value="C:axoneme"/>
    <property type="evidence" value="ECO:0007669"/>
    <property type="project" value="UniProtKB-SubCell"/>
</dbReference>
<dbReference type="CDD" id="cd21453">
    <property type="entry name" value="DLC-like_DNAL4"/>
    <property type="match status" value="1"/>
</dbReference>
<keyword evidence="7 11" id="KW-0505">Motor protein</keyword>
<reference evidence="12" key="1">
    <citation type="submission" date="2021-01" db="EMBL/GenBank/DDBJ databases">
        <authorList>
            <person name="Corre E."/>
            <person name="Pelletier E."/>
            <person name="Niang G."/>
            <person name="Scheremetjew M."/>
            <person name="Finn R."/>
            <person name="Kale V."/>
            <person name="Holt S."/>
            <person name="Cochrane G."/>
            <person name="Meng A."/>
            <person name="Brown T."/>
            <person name="Cohen L."/>
        </authorList>
    </citation>
    <scope>NUCLEOTIDE SEQUENCE</scope>
    <source>
        <strain evidence="12">CCCM 845</strain>
    </source>
</reference>
<evidence type="ECO:0000313" key="12">
    <source>
        <dbReference type="EMBL" id="CAD9723664.1"/>
    </source>
</evidence>
<evidence type="ECO:0000256" key="3">
    <source>
        <dbReference type="ARBA" id="ARBA00022490"/>
    </source>
</evidence>
<organism evidence="12">
    <name type="scientific">Prorocentrum micans</name>
    <name type="common">Red tide dinoflagellate</name>
    <dbReference type="NCBI Taxonomy" id="2945"/>
    <lineage>
        <taxon>Eukaryota</taxon>
        <taxon>Sar</taxon>
        <taxon>Alveolata</taxon>
        <taxon>Dinophyceae</taxon>
        <taxon>Prorocentrales</taxon>
        <taxon>Prorocentraceae</taxon>
        <taxon>Prorocentrum</taxon>
    </lineage>
</organism>
<evidence type="ECO:0000256" key="2">
    <source>
        <dbReference type="ARBA" id="ARBA00011655"/>
    </source>
</evidence>
<dbReference type="AlphaFoldDB" id="A0A7S2X566"/>
<keyword evidence="3 11" id="KW-0963">Cytoplasm</keyword>
<comment type="subcellular location">
    <subcellularLocation>
        <location evidence="1">Cytoplasm</location>
        <location evidence="1">Cytoskeleton</location>
        <location evidence="1">Cilium axoneme</location>
    </subcellularLocation>
</comment>
<keyword evidence="8 11" id="KW-0206">Cytoskeleton</keyword>
<evidence type="ECO:0000256" key="10">
    <source>
        <dbReference type="ARBA" id="ARBA00057688"/>
    </source>
</evidence>
<dbReference type="GO" id="GO:0005874">
    <property type="term" value="C:microtubule"/>
    <property type="evidence" value="ECO:0007669"/>
    <property type="project" value="UniProtKB-KW"/>
</dbReference>
<dbReference type="SMART" id="SM01375">
    <property type="entry name" value="Dynein_light"/>
    <property type="match status" value="1"/>
</dbReference>
<dbReference type="InterPro" id="IPR037177">
    <property type="entry name" value="DLC_sf"/>
</dbReference>
<evidence type="ECO:0000256" key="6">
    <source>
        <dbReference type="ARBA" id="ARBA00023069"/>
    </source>
</evidence>
<dbReference type="SUPFAM" id="SSF54648">
    <property type="entry name" value="DLC"/>
    <property type="match status" value="1"/>
</dbReference>
<dbReference type="GO" id="GO:0007017">
    <property type="term" value="P:microtubule-based process"/>
    <property type="evidence" value="ECO:0007669"/>
    <property type="project" value="InterPro"/>
</dbReference>
<evidence type="ECO:0000256" key="5">
    <source>
        <dbReference type="ARBA" id="ARBA00023017"/>
    </source>
</evidence>